<dbReference type="Gene3D" id="1.10.287.210">
    <property type="match status" value="1"/>
</dbReference>
<dbReference type="AlphaFoldDB" id="A0A091T9W7"/>
<protein>
    <submittedName>
        <fullName evidence="1">Uncharacterized protein</fullName>
    </submittedName>
</protein>
<accession>A0A091T9W7</accession>
<keyword evidence="2" id="KW-1185">Reference proteome</keyword>
<dbReference type="Proteomes" id="UP000053638">
    <property type="component" value="Unassembled WGS sequence"/>
</dbReference>
<organism evidence="1 2">
    <name type="scientific">Phaethon lepturus</name>
    <name type="common">White-tailed tropicbird</name>
    <dbReference type="NCBI Taxonomy" id="97097"/>
    <lineage>
        <taxon>Eukaryota</taxon>
        <taxon>Metazoa</taxon>
        <taxon>Chordata</taxon>
        <taxon>Craniata</taxon>
        <taxon>Vertebrata</taxon>
        <taxon>Euteleostomi</taxon>
        <taxon>Archelosauria</taxon>
        <taxon>Archosauria</taxon>
        <taxon>Dinosauria</taxon>
        <taxon>Saurischia</taxon>
        <taxon>Theropoda</taxon>
        <taxon>Coelurosauria</taxon>
        <taxon>Aves</taxon>
        <taxon>Neognathae</taxon>
        <taxon>Neoaves</taxon>
        <taxon>Phaethontimorphae</taxon>
        <taxon>Phaethontiformes</taxon>
        <taxon>Phaethontidae</taxon>
        <taxon>Phaethon</taxon>
    </lineage>
</organism>
<evidence type="ECO:0000313" key="2">
    <source>
        <dbReference type="Proteomes" id="UP000053638"/>
    </source>
</evidence>
<dbReference type="EMBL" id="KK444025">
    <property type="protein sequence ID" value="KFQ71099.1"/>
    <property type="molecule type" value="Genomic_DNA"/>
</dbReference>
<feature type="non-terminal residue" evidence="1">
    <location>
        <position position="60"/>
    </location>
</feature>
<reference evidence="1 2" key="1">
    <citation type="submission" date="2014-04" db="EMBL/GenBank/DDBJ databases">
        <title>Genome evolution of avian class.</title>
        <authorList>
            <person name="Zhang G."/>
            <person name="Li C."/>
        </authorList>
    </citation>
    <scope>NUCLEOTIDE SEQUENCE [LARGE SCALE GENOMIC DNA]</scope>
    <source>
        <strain evidence="1">BGI_N335</strain>
    </source>
</reference>
<feature type="non-terminal residue" evidence="1">
    <location>
        <position position="1"/>
    </location>
</feature>
<evidence type="ECO:0000313" key="1">
    <source>
        <dbReference type="EMBL" id="KFQ71099.1"/>
    </source>
</evidence>
<proteinExistence type="predicted"/>
<gene>
    <name evidence="1" type="ORF">N335_09666</name>
</gene>
<name>A0A091T9W7_PHALP</name>
<dbReference type="PhylomeDB" id="A0A091T9W7"/>
<sequence>AAIGFLLLAQGHGCEEFEGMCCLNLSGHSTSIHKRLKDLQDNMHKITGGRSAVDSLFESW</sequence>
<dbReference type="SUPFAM" id="SSF58069">
    <property type="entry name" value="Virus ectodomain"/>
    <property type="match status" value="1"/>
</dbReference>